<dbReference type="Pfam" id="PF01476">
    <property type="entry name" value="LysM"/>
    <property type="match status" value="1"/>
</dbReference>
<accession>A0A075G0X1</accession>
<organism evidence="2">
    <name type="scientific">uncultured marine group II/III euryarchaeote AD1000_66_E09</name>
    <dbReference type="NCBI Taxonomy" id="1457798"/>
    <lineage>
        <taxon>Archaea</taxon>
        <taxon>Methanobacteriati</taxon>
        <taxon>Methanobacteriota</taxon>
        <taxon>environmental samples</taxon>
    </lineage>
</organism>
<dbReference type="InterPro" id="IPR036779">
    <property type="entry name" value="LysM_dom_sf"/>
</dbReference>
<evidence type="ECO:0000313" key="2">
    <source>
        <dbReference type="EMBL" id="AIE95472.1"/>
    </source>
</evidence>
<sequence length="174" mass="19681">MNLLSFIKRQILDRTIPCRPLHSPLKPRARMHVGAHITARSRIYCLVAIVALTWMVVEIWQVNETNIETVVVPSVKFVTPATGFQPTNPEFNLGVNFEVGEAIVPKDLPRPPEPPEPLQPLRFERFLVQPGDTLYEISNVYKVSIMDLLRFNRNLGDGEKISVGQTVLIPVFAK</sequence>
<dbReference type="PROSITE" id="PS51782">
    <property type="entry name" value="LYSM"/>
    <property type="match status" value="1"/>
</dbReference>
<dbReference type="InterPro" id="IPR018392">
    <property type="entry name" value="LysM"/>
</dbReference>
<protein>
    <recommendedName>
        <fullName evidence="1">LysM domain-containing protein</fullName>
    </recommendedName>
</protein>
<reference evidence="2" key="1">
    <citation type="journal article" date="2014" name="Genome Biol. Evol.">
        <title>Pangenome evidence for extensive interdomain horizontal transfer affecting lineage core and shell genes in uncultured planktonic thaumarchaeota and euryarchaeota.</title>
        <authorList>
            <person name="Deschamps P."/>
            <person name="Zivanovic Y."/>
            <person name="Moreira D."/>
            <person name="Rodriguez-Valera F."/>
            <person name="Lopez-Garcia P."/>
        </authorList>
    </citation>
    <scope>NUCLEOTIDE SEQUENCE</scope>
</reference>
<dbReference type="SMART" id="SM00257">
    <property type="entry name" value="LysM"/>
    <property type="match status" value="1"/>
</dbReference>
<feature type="domain" description="LysM" evidence="1">
    <location>
        <begin position="124"/>
        <end position="169"/>
    </location>
</feature>
<dbReference type="EMBL" id="KF900453">
    <property type="protein sequence ID" value="AIE95472.1"/>
    <property type="molecule type" value="Genomic_DNA"/>
</dbReference>
<name>A0A075G0X1_9EURY</name>
<dbReference type="SUPFAM" id="SSF54106">
    <property type="entry name" value="LysM domain"/>
    <property type="match status" value="1"/>
</dbReference>
<proteinExistence type="predicted"/>
<evidence type="ECO:0000259" key="1">
    <source>
        <dbReference type="PROSITE" id="PS51782"/>
    </source>
</evidence>
<dbReference type="CDD" id="cd00118">
    <property type="entry name" value="LysM"/>
    <property type="match status" value="1"/>
</dbReference>
<dbReference type="Gene3D" id="3.10.350.10">
    <property type="entry name" value="LysM domain"/>
    <property type="match status" value="1"/>
</dbReference>
<dbReference type="AlphaFoldDB" id="A0A075G0X1"/>